<proteinExistence type="predicted"/>
<evidence type="ECO:0000313" key="1">
    <source>
        <dbReference type="EMBL" id="MBD2562292.1"/>
    </source>
</evidence>
<comment type="caution">
    <text evidence="1">The sequence shown here is derived from an EMBL/GenBank/DDBJ whole genome shotgun (WGS) entry which is preliminary data.</text>
</comment>
<dbReference type="EMBL" id="JACJTE010000017">
    <property type="protein sequence ID" value="MBD2562292.1"/>
    <property type="molecule type" value="Genomic_DNA"/>
</dbReference>
<sequence length="140" mass="16126">MDEKLILLMQYLRSQRCLLILDNAETILHSKQAGQWRSGYEAYGQWLRMMGETPHQSCCLLTSREKPREIAILEGEWSMVRSLPLSGLTPDDRRAIFRQRGICMGSETEWQNLIHHYGGNPLALKMVAAATQDLFKMEQS</sequence>
<accession>A0ABR8EXL0</accession>
<reference evidence="1 2" key="1">
    <citation type="journal article" date="2020" name="ISME J.">
        <title>Comparative genomics reveals insights into cyanobacterial evolution and habitat adaptation.</title>
        <authorList>
            <person name="Chen M.Y."/>
            <person name="Teng W.K."/>
            <person name="Zhao L."/>
            <person name="Hu C.X."/>
            <person name="Zhou Y.K."/>
            <person name="Han B.P."/>
            <person name="Song L.R."/>
            <person name="Shu W.S."/>
        </authorList>
    </citation>
    <scope>NUCLEOTIDE SEQUENCE [LARGE SCALE GENOMIC DNA]</scope>
    <source>
        <strain evidence="1 2">FACHB-391</strain>
    </source>
</reference>
<name>A0ABR8EXL0_NOSLI</name>
<keyword evidence="2" id="KW-1185">Reference proteome</keyword>
<dbReference type="InterPro" id="IPR027417">
    <property type="entry name" value="P-loop_NTPase"/>
</dbReference>
<gene>
    <name evidence="1" type="ORF">H6G95_17070</name>
</gene>
<organism evidence="1 2">
    <name type="scientific">Nostoc linckia FACHB-391</name>
    <dbReference type="NCBI Taxonomy" id="2692906"/>
    <lineage>
        <taxon>Bacteria</taxon>
        <taxon>Bacillati</taxon>
        <taxon>Cyanobacteriota</taxon>
        <taxon>Cyanophyceae</taxon>
        <taxon>Nostocales</taxon>
        <taxon>Nostocaceae</taxon>
        <taxon>Nostoc</taxon>
    </lineage>
</organism>
<dbReference type="SUPFAM" id="SSF52540">
    <property type="entry name" value="P-loop containing nucleoside triphosphate hydrolases"/>
    <property type="match status" value="1"/>
</dbReference>
<evidence type="ECO:0000313" key="2">
    <source>
        <dbReference type="Proteomes" id="UP000604661"/>
    </source>
</evidence>
<dbReference type="Proteomes" id="UP000604661">
    <property type="component" value="Unassembled WGS sequence"/>
</dbReference>
<protein>
    <submittedName>
        <fullName evidence="1">Uncharacterized protein</fullName>
    </submittedName>
</protein>
<dbReference type="RefSeq" id="WP_190894874.1">
    <property type="nucleotide sequence ID" value="NZ_JACJTE010000017.1"/>
</dbReference>